<dbReference type="Proteomes" id="UP000034112">
    <property type="component" value="Unassembled WGS sequence"/>
</dbReference>
<reference evidence="3" key="1">
    <citation type="journal article" date="2015" name="Genome Announc.">
        <title>Draft whole-genome sequence of the biocontrol agent Trichoderma harzianum T6776.</title>
        <authorList>
            <person name="Baroncelli R."/>
            <person name="Piaggeschi G."/>
            <person name="Fiorini L."/>
            <person name="Bertolini E."/>
            <person name="Zapparata A."/>
            <person name="Pe M.E."/>
            <person name="Sarrocco S."/>
            <person name="Vannacci G."/>
        </authorList>
    </citation>
    <scope>NUCLEOTIDE SEQUENCE [LARGE SCALE GENOMIC DNA]</scope>
    <source>
        <strain evidence="3">T6776</strain>
    </source>
</reference>
<dbReference type="GO" id="GO:0016787">
    <property type="term" value="F:hydrolase activity"/>
    <property type="evidence" value="ECO:0007669"/>
    <property type="project" value="InterPro"/>
</dbReference>
<evidence type="ECO:0000313" key="2">
    <source>
        <dbReference type="EMBL" id="KKP00954.1"/>
    </source>
</evidence>
<proteinExistence type="predicted"/>
<accession>A0A0G0A712</accession>
<dbReference type="InterPro" id="IPR004843">
    <property type="entry name" value="Calcineurin-like_PHP"/>
</dbReference>
<comment type="caution">
    <text evidence="2">The sequence shown here is derived from an EMBL/GenBank/DDBJ whole genome shotgun (WGS) entry which is preliminary data.</text>
</comment>
<evidence type="ECO:0000313" key="3">
    <source>
        <dbReference type="Proteomes" id="UP000034112"/>
    </source>
</evidence>
<dbReference type="Pfam" id="PF00149">
    <property type="entry name" value="Metallophos"/>
    <property type="match status" value="1"/>
</dbReference>
<dbReference type="EMBL" id="JOKZ01000220">
    <property type="protein sequence ID" value="KKP00954.1"/>
    <property type="molecule type" value="Genomic_DNA"/>
</dbReference>
<feature type="domain" description="Calcineurin-like phosphoesterase" evidence="1">
    <location>
        <begin position="17"/>
        <end position="222"/>
    </location>
</feature>
<organism evidence="2 3">
    <name type="scientific">Trichoderma harzianum</name>
    <name type="common">Hypocrea lixii</name>
    <dbReference type="NCBI Taxonomy" id="5544"/>
    <lineage>
        <taxon>Eukaryota</taxon>
        <taxon>Fungi</taxon>
        <taxon>Dikarya</taxon>
        <taxon>Ascomycota</taxon>
        <taxon>Pezizomycotina</taxon>
        <taxon>Sordariomycetes</taxon>
        <taxon>Hypocreomycetidae</taxon>
        <taxon>Hypocreales</taxon>
        <taxon>Hypocreaceae</taxon>
        <taxon>Trichoderma</taxon>
    </lineage>
</organism>
<dbReference type="PANTHER" id="PTHR12905">
    <property type="entry name" value="METALLOPHOSPHOESTERASE"/>
    <property type="match status" value="1"/>
</dbReference>
<dbReference type="AlphaFoldDB" id="A0A0G0A712"/>
<dbReference type="OMA" id="SRPRMHC"/>
<dbReference type="InterPro" id="IPR051693">
    <property type="entry name" value="UPF0046_metallophosphoest"/>
</dbReference>
<dbReference type="PANTHER" id="PTHR12905:SF0">
    <property type="entry name" value="CALCINEURIN-LIKE PHOSPHOESTERASE DOMAIN-CONTAINING PROTEIN"/>
    <property type="match status" value="1"/>
</dbReference>
<dbReference type="OrthoDB" id="630188at2759"/>
<name>A0A0G0A712_TRIHA</name>
<evidence type="ECO:0000259" key="1">
    <source>
        <dbReference type="Pfam" id="PF00149"/>
    </source>
</evidence>
<dbReference type="Gene3D" id="3.60.21.10">
    <property type="match status" value="1"/>
</dbReference>
<dbReference type="CDD" id="cd07379">
    <property type="entry name" value="MPP_239FB"/>
    <property type="match status" value="1"/>
</dbReference>
<dbReference type="SUPFAM" id="SSF56300">
    <property type="entry name" value="Metallo-dependent phosphatases"/>
    <property type="match status" value="1"/>
</dbReference>
<dbReference type="InterPro" id="IPR029052">
    <property type="entry name" value="Metallo-depent_PP-like"/>
</dbReference>
<gene>
    <name evidence="2" type="ORF">THAR02_06926</name>
</gene>
<protein>
    <recommendedName>
        <fullName evidence="1">Calcineurin-like phosphoesterase domain-containing protein</fullName>
    </recommendedName>
</protein>
<sequence>MATKERIPACRIRTRCLIISDTHGMQLPVDIHTPVDVAIHCGDLTQHSRLDEFQSAIELIEKLNAPLKIVIAGNHDFSLDIPVFKQKILEANRLSLEPLDNVTIRKEYGDYGTARQMLQESRKKGIIFVDEGSHRFSLQNGALLSIYASPYTPSTASSSGWGFQYSGIHNFEIENGIDIVVTHGPPQGIMDLSAERKRIGCPQLFAAVAKAQPRIHCFGHAHDGWGAKMVAWRPQISDMPSHFTDIDNDKSYVIENMISLNGSKFESAEEMKAREDRMNGCNERGYCEQECTDYNTLGMTLFVNAAVSGNNGSNQLPWVVDIELPLNS</sequence>